<organism evidence="1 2">
    <name type="scientific">Ferrimonas marina</name>
    <dbReference type="NCBI Taxonomy" id="299255"/>
    <lineage>
        <taxon>Bacteria</taxon>
        <taxon>Pseudomonadati</taxon>
        <taxon>Pseudomonadota</taxon>
        <taxon>Gammaproteobacteria</taxon>
        <taxon>Alteromonadales</taxon>
        <taxon>Ferrimonadaceae</taxon>
        <taxon>Ferrimonas</taxon>
    </lineage>
</organism>
<keyword evidence="2" id="KW-1185">Reference proteome</keyword>
<evidence type="ECO:0000313" key="1">
    <source>
        <dbReference type="EMBL" id="SHI15070.1"/>
    </source>
</evidence>
<dbReference type="PROSITE" id="PS51257">
    <property type="entry name" value="PROKAR_LIPOPROTEIN"/>
    <property type="match status" value="1"/>
</dbReference>
<name>A0A1M5YTA1_9GAMM</name>
<dbReference type="RefSeq" id="WP_067660069.1">
    <property type="nucleotide sequence ID" value="NZ_FQXG01000008.1"/>
</dbReference>
<gene>
    <name evidence="1" type="ORF">SAMN02745129_4389</name>
</gene>
<reference evidence="1 2" key="1">
    <citation type="submission" date="2016-11" db="EMBL/GenBank/DDBJ databases">
        <authorList>
            <person name="Jaros S."/>
            <person name="Januszkiewicz K."/>
            <person name="Wedrychowicz H."/>
        </authorList>
    </citation>
    <scope>NUCLEOTIDE SEQUENCE [LARGE SCALE GENOMIC DNA]</scope>
    <source>
        <strain evidence="1 2">DSM 16917</strain>
    </source>
</reference>
<accession>A0A1M5YTA1</accession>
<dbReference type="AlphaFoldDB" id="A0A1M5YTA1"/>
<evidence type="ECO:0000313" key="2">
    <source>
        <dbReference type="Proteomes" id="UP000184268"/>
    </source>
</evidence>
<dbReference type="EMBL" id="FQXG01000008">
    <property type="protein sequence ID" value="SHI15070.1"/>
    <property type="molecule type" value="Genomic_DNA"/>
</dbReference>
<dbReference type="Proteomes" id="UP000184268">
    <property type="component" value="Unassembled WGS sequence"/>
</dbReference>
<dbReference type="STRING" id="299255.SAMN02745129_4389"/>
<protein>
    <recommendedName>
        <fullName evidence="3">Lipoprotein</fullName>
    </recommendedName>
</protein>
<proteinExistence type="predicted"/>
<sequence>MMKKIALTVSLALLAGCSSSKDDKPDADDALSLLAFDPARQCYAAVTELEIWRHNDQGALLGTLGIDPQGQVDLSGLASSDYLTVYDPFESEPRAHMLFSFARSMIDGSQVWLMDSQESNDPSAHLGDCIESLPTLDWHPYSIDNADEYRAIARDSLRTRQVVDGESQSSGLNELSFDLGPVLFLGRREGFSSYQDFAVLRDGDDTAFQLDGTLEQVSLHHNYGYALDAIPGRVLVDGWLMDIDTGYYQSGDHILLDLLPTSAADQHIEFDVADSHPSIANGSYFIAGSLARNDELSFTLPDIDTDTINEMEWTEQGLSYQAAGFDHQYVFSVQMMLNLSQFSTTTHAVIGKPQGGWLPHFELPEDLGGLPAISAVHLMQTELSMFLPASEGLEGLLRWGDAESLSYGATLYHLDMDIDASSVQNRTELATPFGHKVKL</sequence>
<evidence type="ECO:0008006" key="3">
    <source>
        <dbReference type="Google" id="ProtNLM"/>
    </source>
</evidence>